<evidence type="ECO:0000256" key="2">
    <source>
        <dbReference type="PROSITE-ProRule" id="PRU00703"/>
    </source>
</evidence>
<protein>
    <submittedName>
        <fullName evidence="4">CBS domain-containing protein</fullName>
    </submittedName>
</protein>
<dbReference type="AlphaFoldDB" id="A0A5B8VI71"/>
<dbReference type="Gene3D" id="3.10.580.10">
    <property type="entry name" value="CBS-domain"/>
    <property type="match status" value="1"/>
</dbReference>
<dbReference type="InterPro" id="IPR051257">
    <property type="entry name" value="Diverse_CBS-Domain"/>
</dbReference>
<evidence type="ECO:0000259" key="3">
    <source>
        <dbReference type="PROSITE" id="PS51371"/>
    </source>
</evidence>
<dbReference type="KEGG" id="agi:FSB73_03525"/>
<evidence type="ECO:0000256" key="1">
    <source>
        <dbReference type="ARBA" id="ARBA00023122"/>
    </source>
</evidence>
<dbReference type="SMART" id="SM00116">
    <property type="entry name" value="CBS"/>
    <property type="match status" value="2"/>
</dbReference>
<sequence length="142" mass="15928">MKTVQFILNQKPDVLYSVTKDSSVYNALELMMDKNISALLVMDGEELQGIFTERDYARKVILQGKASKTTSMAEVMTDSVITVTPSQQVEHCMAIMTEKHIRHLPVAENGKIVGFISIGDLVRHVIEDQKSTIEHLQSYISS</sequence>
<dbReference type="EMBL" id="CP042434">
    <property type="protein sequence ID" value="QEC70883.1"/>
    <property type="molecule type" value="Genomic_DNA"/>
</dbReference>
<evidence type="ECO:0000313" key="5">
    <source>
        <dbReference type="Proteomes" id="UP000321291"/>
    </source>
</evidence>
<dbReference type="Pfam" id="PF00571">
    <property type="entry name" value="CBS"/>
    <property type="match status" value="2"/>
</dbReference>
<dbReference type="InterPro" id="IPR044725">
    <property type="entry name" value="CBSX3_CBS_dom"/>
</dbReference>
<feature type="domain" description="CBS" evidence="3">
    <location>
        <begin position="76"/>
        <end position="131"/>
    </location>
</feature>
<dbReference type="Proteomes" id="UP000321291">
    <property type="component" value="Chromosome"/>
</dbReference>
<dbReference type="PANTHER" id="PTHR43080">
    <property type="entry name" value="CBS DOMAIN-CONTAINING PROTEIN CBSX3, MITOCHONDRIAL"/>
    <property type="match status" value="1"/>
</dbReference>
<proteinExistence type="predicted"/>
<dbReference type="RefSeq" id="WP_146780143.1">
    <property type="nucleotide sequence ID" value="NZ_CP042434.1"/>
</dbReference>
<dbReference type="PROSITE" id="PS51371">
    <property type="entry name" value="CBS"/>
    <property type="match status" value="2"/>
</dbReference>
<dbReference type="SUPFAM" id="SSF54631">
    <property type="entry name" value="CBS-domain pair"/>
    <property type="match status" value="1"/>
</dbReference>
<accession>A0A5B8VI71</accession>
<dbReference type="CDD" id="cd04623">
    <property type="entry name" value="CBS_pair_bac_euk"/>
    <property type="match status" value="1"/>
</dbReference>
<name>A0A5B8VI71_9BACT</name>
<keyword evidence="1 2" id="KW-0129">CBS domain</keyword>
<keyword evidence="5" id="KW-1185">Reference proteome</keyword>
<dbReference type="InterPro" id="IPR046342">
    <property type="entry name" value="CBS_dom_sf"/>
</dbReference>
<gene>
    <name evidence="4" type="ORF">FSB73_03525</name>
</gene>
<feature type="domain" description="CBS" evidence="3">
    <location>
        <begin position="10"/>
        <end position="67"/>
    </location>
</feature>
<dbReference type="OrthoDB" id="9802114at2"/>
<dbReference type="InterPro" id="IPR000644">
    <property type="entry name" value="CBS_dom"/>
</dbReference>
<reference evidence="4 5" key="1">
    <citation type="journal article" date="2017" name="Int. J. Syst. Evol. Microbiol.">
        <title>Arachidicoccus ginsenosidivorans sp. nov., with ginsenoside-converting activity isolated from ginseng cultivating soil.</title>
        <authorList>
            <person name="Siddiqi M.Z."/>
            <person name="Aslam Z."/>
            <person name="Im W.T."/>
        </authorList>
    </citation>
    <scope>NUCLEOTIDE SEQUENCE [LARGE SCALE GENOMIC DNA]</scope>
    <source>
        <strain evidence="4 5">Gsoil 809</strain>
    </source>
</reference>
<dbReference type="PANTHER" id="PTHR43080:SF2">
    <property type="entry name" value="CBS DOMAIN-CONTAINING PROTEIN"/>
    <property type="match status" value="1"/>
</dbReference>
<evidence type="ECO:0000313" key="4">
    <source>
        <dbReference type="EMBL" id="QEC70883.1"/>
    </source>
</evidence>
<organism evidence="4 5">
    <name type="scientific">Arachidicoccus ginsenosidivorans</name>
    <dbReference type="NCBI Taxonomy" id="496057"/>
    <lineage>
        <taxon>Bacteria</taxon>
        <taxon>Pseudomonadati</taxon>
        <taxon>Bacteroidota</taxon>
        <taxon>Chitinophagia</taxon>
        <taxon>Chitinophagales</taxon>
        <taxon>Chitinophagaceae</taxon>
        <taxon>Arachidicoccus</taxon>
    </lineage>
</organism>